<accession>A0AAV4QTL7</accession>
<gene>
    <name evidence="1" type="ORF">CEXT_748931</name>
</gene>
<reference evidence="1 2" key="1">
    <citation type="submission" date="2021-06" db="EMBL/GenBank/DDBJ databases">
        <title>Caerostris extrusa draft genome.</title>
        <authorList>
            <person name="Kono N."/>
            <person name="Arakawa K."/>
        </authorList>
    </citation>
    <scope>NUCLEOTIDE SEQUENCE [LARGE SCALE GENOMIC DNA]</scope>
</reference>
<protein>
    <submittedName>
        <fullName evidence="1">Uncharacterized protein</fullName>
    </submittedName>
</protein>
<evidence type="ECO:0000313" key="2">
    <source>
        <dbReference type="Proteomes" id="UP001054945"/>
    </source>
</evidence>
<dbReference type="EMBL" id="BPLR01006856">
    <property type="protein sequence ID" value="GIY12810.1"/>
    <property type="molecule type" value="Genomic_DNA"/>
</dbReference>
<proteinExistence type="predicted"/>
<evidence type="ECO:0000313" key="1">
    <source>
        <dbReference type="EMBL" id="GIY12810.1"/>
    </source>
</evidence>
<dbReference type="AlphaFoldDB" id="A0AAV4QTL7"/>
<keyword evidence="2" id="KW-1185">Reference proteome</keyword>
<sequence length="89" mass="10766">MLYLYNINKQAVALLFLSLDFEPMEEGIRIVTTTCRDRKRDQVHLCHINHLYRKRKPFVPSDGLIKRDRNKKVHQLTKSSLYRFLPYHH</sequence>
<name>A0AAV4QTL7_CAEEX</name>
<dbReference type="Proteomes" id="UP001054945">
    <property type="component" value="Unassembled WGS sequence"/>
</dbReference>
<comment type="caution">
    <text evidence="1">The sequence shown here is derived from an EMBL/GenBank/DDBJ whole genome shotgun (WGS) entry which is preliminary data.</text>
</comment>
<organism evidence="1 2">
    <name type="scientific">Caerostris extrusa</name>
    <name type="common">Bark spider</name>
    <name type="synonym">Caerostris bankana</name>
    <dbReference type="NCBI Taxonomy" id="172846"/>
    <lineage>
        <taxon>Eukaryota</taxon>
        <taxon>Metazoa</taxon>
        <taxon>Ecdysozoa</taxon>
        <taxon>Arthropoda</taxon>
        <taxon>Chelicerata</taxon>
        <taxon>Arachnida</taxon>
        <taxon>Araneae</taxon>
        <taxon>Araneomorphae</taxon>
        <taxon>Entelegynae</taxon>
        <taxon>Araneoidea</taxon>
        <taxon>Araneidae</taxon>
        <taxon>Caerostris</taxon>
    </lineage>
</organism>